<name>A0A2S8BRT3_9MYCO</name>
<dbReference type="SUPFAM" id="SSF51679">
    <property type="entry name" value="Bacterial luciferase-like"/>
    <property type="match status" value="1"/>
</dbReference>
<dbReference type="Pfam" id="PF00296">
    <property type="entry name" value="Bac_luciferase"/>
    <property type="match status" value="1"/>
</dbReference>
<dbReference type="Gene3D" id="3.20.20.30">
    <property type="entry name" value="Luciferase-like domain"/>
    <property type="match status" value="1"/>
</dbReference>
<dbReference type="PANTHER" id="PTHR43244:SF1">
    <property type="entry name" value="5,10-METHYLENETETRAHYDROMETHANOPTERIN REDUCTASE"/>
    <property type="match status" value="1"/>
</dbReference>
<comment type="caution">
    <text evidence="3">The sequence shown here is derived from an EMBL/GenBank/DDBJ whole genome shotgun (WGS) entry which is preliminary data.</text>
</comment>
<dbReference type="InterPro" id="IPR011251">
    <property type="entry name" value="Luciferase-like_dom"/>
</dbReference>
<gene>
    <name evidence="3" type="ORF">C1Y40_00454</name>
</gene>
<dbReference type="InterPro" id="IPR019951">
    <property type="entry name" value="F420_OxRdatse_Rv3520c_pred"/>
</dbReference>
<sequence length="305" mass="32936">MGLGRHTPLAWWGAATSRVRLGTSVVQLSARTPTAAAMAALTLDHLSGGRHILGLGVSGPQVVEGWYGQRFPKPLARTREYIDILRQVWARQAPVTSAGPHYPLPLTGQGTTGLGKALKPITHPLRADIPVMLGAEGPKNVALAAEICDGWLPIFYTPRMADTYNAWLDEGFARPGARRSRADFEICATAQVVITDDRPAAFAGIKPFLALYMGGMGAEDTNFHADVYRRMGYAEVVDDVTALFRSGRKDEAAKVIPDELVDDAVIVGDIDYVRKQITVWEAAGVTMMVVSARSTAQIQELAALI</sequence>
<evidence type="ECO:0000259" key="2">
    <source>
        <dbReference type="Pfam" id="PF00296"/>
    </source>
</evidence>
<dbReference type="CDD" id="cd01097">
    <property type="entry name" value="Tetrahydromethanopterin_reductase"/>
    <property type="match status" value="1"/>
</dbReference>
<dbReference type="PANTHER" id="PTHR43244">
    <property type="match status" value="1"/>
</dbReference>
<reference evidence="3 4" key="1">
    <citation type="journal article" date="2017" name="Int. J. Syst. Evol. Microbiol.">
        <title>Mycobacterium talmoniae sp. nov., a slowly growing mycobacterium isolated from human respiratory samples.</title>
        <authorList>
            <person name="Davidson R.M."/>
            <person name="DeGroote M.A."/>
            <person name="Marola J.L."/>
            <person name="Buss S."/>
            <person name="Jones V."/>
            <person name="McNeil M.R."/>
            <person name="Freifeld A.G."/>
            <person name="Elaine Epperson L."/>
            <person name="Hasan N.A."/>
            <person name="Jackson M."/>
            <person name="Iwen P.C."/>
            <person name="Salfinger M."/>
            <person name="Strong M."/>
        </authorList>
    </citation>
    <scope>NUCLEOTIDE SEQUENCE [LARGE SCALE GENOMIC DNA]</scope>
    <source>
        <strain evidence="3 4">ATCC BAA-2683</strain>
    </source>
</reference>
<accession>A0A2S8BRT3</accession>
<evidence type="ECO:0000256" key="1">
    <source>
        <dbReference type="ARBA" id="ARBA00023002"/>
    </source>
</evidence>
<dbReference type="InterPro" id="IPR036661">
    <property type="entry name" value="Luciferase-like_sf"/>
</dbReference>
<dbReference type="GO" id="GO:0016705">
    <property type="term" value="F:oxidoreductase activity, acting on paired donors, with incorporation or reduction of molecular oxygen"/>
    <property type="evidence" value="ECO:0007669"/>
    <property type="project" value="InterPro"/>
</dbReference>
<dbReference type="EC" id="1.-.-.-" evidence="3"/>
<dbReference type="InterPro" id="IPR050564">
    <property type="entry name" value="F420-G6PD/mer"/>
</dbReference>
<protein>
    <submittedName>
        <fullName evidence="3">Coenzyme F420-dependent oxidoreductase</fullName>
        <ecNumber evidence="3">1.-.-.-</ecNumber>
    </submittedName>
</protein>
<dbReference type="NCBIfam" id="TIGR03559">
    <property type="entry name" value="F420_Rv3520c"/>
    <property type="match status" value="1"/>
</dbReference>
<evidence type="ECO:0000313" key="4">
    <source>
        <dbReference type="Proteomes" id="UP000238296"/>
    </source>
</evidence>
<dbReference type="Proteomes" id="UP000238296">
    <property type="component" value="Unassembled WGS sequence"/>
</dbReference>
<dbReference type="AlphaFoldDB" id="A0A2S8BRT3"/>
<organism evidence="3 4">
    <name type="scientific">Mycobacterium talmoniae</name>
    <dbReference type="NCBI Taxonomy" id="1858794"/>
    <lineage>
        <taxon>Bacteria</taxon>
        <taxon>Bacillati</taxon>
        <taxon>Actinomycetota</taxon>
        <taxon>Actinomycetes</taxon>
        <taxon>Mycobacteriales</taxon>
        <taxon>Mycobacteriaceae</taxon>
        <taxon>Mycobacterium</taxon>
    </lineage>
</organism>
<dbReference type="EMBL" id="PPEA01000072">
    <property type="protein sequence ID" value="PQM49333.1"/>
    <property type="molecule type" value="Genomic_DNA"/>
</dbReference>
<evidence type="ECO:0000313" key="3">
    <source>
        <dbReference type="EMBL" id="PQM49333.1"/>
    </source>
</evidence>
<keyword evidence="1 3" id="KW-0560">Oxidoreductase</keyword>
<feature type="domain" description="Luciferase-like" evidence="2">
    <location>
        <begin position="7"/>
        <end position="286"/>
    </location>
</feature>
<proteinExistence type="predicted"/>